<sequence length="275" mass="31266">MSNRLPNDEWLHLAKATGVGQQRRTRHRSERTEALTVGNTPDRWWAFCQRCKKGAVEMKTHVFTQQAAPRESKLLTRPTDARNIEALRAFERDELTRQLAEKGMDWMYLPGGILTQWSATRHRLLISTPSGTMGRDTSGKSDQKWLTYDRQHFLTPEDEFPRVVLVEDTYSYYKVRYAARHFNIPMSVMCTLGTALHASAFRLLLEKSRRVWSFYDGDPAGWKGEAQNHIRLAAVGLAGKPYTATACAPTGMDPKDMKLNAIAAHLDALIMIGEQ</sequence>
<accession>A0A9N6WWZ2</accession>
<reference evidence="1" key="1">
    <citation type="submission" date="2022-10" db="EMBL/GenBank/DDBJ databases">
        <authorList>
            <person name="Meaden S."/>
        </authorList>
    </citation>
    <scope>NUCLEOTIDE SEQUENCE</scope>
</reference>
<dbReference type="EMBL" id="OX359471">
    <property type="protein sequence ID" value="CAI3971364.1"/>
    <property type="molecule type" value="Genomic_DNA"/>
</dbReference>
<dbReference type="SUPFAM" id="SSF56731">
    <property type="entry name" value="DNA primase core"/>
    <property type="match status" value="1"/>
</dbReference>
<name>A0A9N6WWZ2_9CAUD</name>
<dbReference type="InterPro" id="IPR034154">
    <property type="entry name" value="TOPRIM_DnaG/twinkle"/>
</dbReference>
<gene>
    <name evidence="1" type="ORF">VAC51_00031</name>
</gene>
<dbReference type="CDD" id="cd01029">
    <property type="entry name" value="TOPRIM_primases"/>
    <property type="match status" value="1"/>
</dbReference>
<proteinExistence type="predicted"/>
<evidence type="ECO:0000313" key="1">
    <source>
        <dbReference type="EMBL" id="CAI3971364.1"/>
    </source>
</evidence>
<protein>
    <submittedName>
        <fullName evidence="1">DNA primase</fullName>
    </submittedName>
</protein>
<organism evidence="1">
    <name type="scientific">Variovorax phage VAC_51</name>
    <dbReference type="NCBI Taxonomy" id="2985242"/>
    <lineage>
        <taxon>Viruses</taxon>
        <taxon>Duplodnaviria</taxon>
        <taxon>Heunggongvirae</taxon>
        <taxon>Uroviricota</taxon>
        <taxon>Caudoviricetes</taxon>
        <taxon>Autographivirales</taxon>
        <taxon>Autoscriptoviridae</taxon>
        <taxon>Trelivelvirus</taxon>
        <taxon>Trelivelvirus VAC51</taxon>
    </lineage>
</organism>
<dbReference type="Gene3D" id="3.40.1360.10">
    <property type="match status" value="1"/>
</dbReference>